<reference evidence="4 5" key="1">
    <citation type="journal article" date="2017" name="Front. Genet.">
        <title>Draft sequencing of the heterozygous diploid genome of Satsuma (Citrus unshiu Marc.) using a hybrid assembly approach.</title>
        <authorList>
            <person name="Shimizu T."/>
            <person name="Tanizawa Y."/>
            <person name="Mochizuki T."/>
            <person name="Nagasaki H."/>
            <person name="Yoshioka T."/>
            <person name="Toyoda A."/>
            <person name="Fujiyama A."/>
            <person name="Kaminuma E."/>
            <person name="Nakamura Y."/>
        </authorList>
    </citation>
    <scope>NUCLEOTIDE SEQUENCE [LARGE SCALE GENOMIC DNA]</scope>
    <source>
        <strain evidence="5">cv. Miyagawa wase</strain>
    </source>
</reference>
<evidence type="ECO:0000259" key="3">
    <source>
        <dbReference type="Pfam" id="PF01370"/>
    </source>
</evidence>
<dbReference type="PANTHER" id="PTHR10366:SF563">
    <property type="entry name" value="CINNAMOYL-COA REDUCTASE 16"/>
    <property type="match status" value="1"/>
</dbReference>
<dbReference type="InterPro" id="IPR036291">
    <property type="entry name" value="NAD(P)-bd_dom_sf"/>
</dbReference>
<dbReference type="PANTHER" id="PTHR10366">
    <property type="entry name" value="NAD DEPENDENT EPIMERASE/DEHYDRATASE"/>
    <property type="match status" value="1"/>
</dbReference>
<organism evidence="4 5">
    <name type="scientific">Citrus unshiu</name>
    <name type="common">Satsuma mandarin</name>
    <name type="synonym">Citrus nobilis var. unshiu</name>
    <dbReference type="NCBI Taxonomy" id="55188"/>
    <lineage>
        <taxon>Eukaryota</taxon>
        <taxon>Viridiplantae</taxon>
        <taxon>Streptophyta</taxon>
        <taxon>Embryophyta</taxon>
        <taxon>Tracheophyta</taxon>
        <taxon>Spermatophyta</taxon>
        <taxon>Magnoliopsida</taxon>
        <taxon>eudicotyledons</taxon>
        <taxon>Gunneridae</taxon>
        <taxon>Pentapetalae</taxon>
        <taxon>rosids</taxon>
        <taxon>malvids</taxon>
        <taxon>Sapindales</taxon>
        <taxon>Rutaceae</taxon>
        <taxon>Aurantioideae</taxon>
        <taxon>Citrus</taxon>
    </lineage>
</organism>
<protein>
    <recommendedName>
        <fullName evidence="3">NAD-dependent epimerase/dehydratase domain-containing protein</fullName>
    </recommendedName>
</protein>
<keyword evidence="5" id="KW-1185">Reference proteome</keyword>
<dbReference type="AlphaFoldDB" id="A0A2H5QZ74"/>
<dbReference type="Gene3D" id="3.40.50.720">
    <property type="entry name" value="NAD(P)-binding Rossmann-like Domain"/>
    <property type="match status" value="1"/>
</dbReference>
<dbReference type="Proteomes" id="UP000236630">
    <property type="component" value="Unassembled WGS sequence"/>
</dbReference>
<sequence length="185" mass="20496">MRLLDHGYSVTTTVRSDPEHKKDLSFLTNLPGASERLQIFNADLNDPESFDEAIAGCAGVIHVAAPIDIDGKETEEVMTQRARFVYTSSGSTVYFSGKDVDMLDETFWSDEDYIRKLDIWGKSYVLTKTLTERAALEFAEEHGLDLVTLIPSFVVGPFICPKFAGSVRSTLAMVLGTCSDLICRD</sequence>
<keyword evidence="2" id="KW-0560">Oxidoreductase</keyword>
<comment type="caution">
    <text evidence="4">The sequence shown here is derived from an EMBL/GenBank/DDBJ whole genome shotgun (WGS) entry which is preliminary data.</text>
</comment>
<evidence type="ECO:0000313" key="5">
    <source>
        <dbReference type="Proteomes" id="UP000236630"/>
    </source>
</evidence>
<dbReference type="InterPro" id="IPR001509">
    <property type="entry name" value="Epimerase_deHydtase"/>
</dbReference>
<name>A0A2H5QZ74_CITUN</name>
<gene>
    <name evidence="4" type="ORF">CUMW_289210</name>
</gene>
<dbReference type="InterPro" id="IPR050425">
    <property type="entry name" value="NAD(P)_dehydrat-like"/>
</dbReference>
<proteinExistence type="predicted"/>
<keyword evidence="1" id="KW-0521">NADP</keyword>
<dbReference type="STRING" id="55188.A0A2H5QZ74"/>
<dbReference type="EMBL" id="BDQV01013078">
    <property type="protein sequence ID" value="GAY69575.1"/>
    <property type="molecule type" value="Genomic_DNA"/>
</dbReference>
<evidence type="ECO:0000256" key="2">
    <source>
        <dbReference type="ARBA" id="ARBA00023002"/>
    </source>
</evidence>
<dbReference type="SUPFAM" id="SSF51735">
    <property type="entry name" value="NAD(P)-binding Rossmann-fold domains"/>
    <property type="match status" value="1"/>
</dbReference>
<dbReference type="Pfam" id="PF01370">
    <property type="entry name" value="Epimerase"/>
    <property type="match status" value="1"/>
</dbReference>
<feature type="domain" description="NAD-dependent epimerase/dehydratase" evidence="3">
    <location>
        <begin position="82"/>
        <end position="174"/>
    </location>
</feature>
<evidence type="ECO:0000256" key="1">
    <source>
        <dbReference type="ARBA" id="ARBA00022857"/>
    </source>
</evidence>
<evidence type="ECO:0000313" key="4">
    <source>
        <dbReference type="EMBL" id="GAY69575.1"/>
    </source>
</evidence>
<accession>A0A2H5QZ74</accession>
<dbReference type="GO" id="GO:0016616">
    <property type="term" value="F:oxidoreductase activity, acting on the CH-OH group of donors, NAD or NADP as acceptor"/>
    <property type="evidence" value="ECO:0007669"/>
    <property type="project" value="TreeGrafter"/>
</dbReference>